<dbReference type="InterPro" id="IPR036704">
    <property type="entry name" value="RraA/RraA-like_sf"/>
</dbReference>
<dbReference type="EMBL" id="SWCJ01000009">
    <property type="protein sequence ID" value="TKB54328.1"/>
    <property type="molecule type" value="Genomic_DNA"/>
</dbReference>
<evidence type="ECO:0000256" key="10">
    <source>
        <dbReference type="RuleBase" id="RU004338"/>
    </source>
</evidence>
<dbReference type="NCBIfam" id="NF009134">
    <property type="entry name" value="PRK12487.1"/>
    <property type="match status" value="1"/>
</dbReference>
<evidence type="ECO:0000256" key="8">
    <source>
        <dbReference type="ARBA" id="ARBA00047973"/>
    </source>
</evidence>
<evidence type="ECO:0000256" key="6">
    <source>
        <dbReference type="ARBA" id="ARBA00023239"/>
    </source>
</evidence>
<dbReference type="AlphaFoldDB" id="A0A4U1BLY5"/>
<feature type="binding site" evidence="9">
    <location>
        <begin position="75"/>
        <end position="78"/>
    </location>
    <ligand>
        <name>substrate</name>
    </ligand>
</feature>
<evidence type="ECO:0000256" key="2">
    <source>
        <dbReference type="ARBA" id="ARBA00001968"/>
    </source>
</evidence>
<dbReference type="PANTHER" id="PTHR33254:SF4">
    <property type="entry name" value="4-HYDROXY-4-METHYL-2-OXOGLUTARATE ALDOLASE 3-RELATED"/>
    <property type="match status" value="1"/>
</dbReference>
<dbReference type="NCBIfam" id="NF006875">
    <property type="entry name" value="PRK09372.1"/>
    <property type="match status" value="1"/>
</dbReference>
<comment type="cofactor">
    <cofactor evidence="2 10">
        <name>a divalent metal cation</name>
        <dbReference type="ChEBI" id="CHEBI:60240"/>
    </cofactor>
</comment>
<organism evidence="11 12">
    <name type="scientific">Ferrimonas aestuarii</name>
    <dbReference type="NCBI Taxonomy" id="2569539"/>
    <lineage>
        <taxon>Bacteria</taxon>
        <taxon>Pseudomonadati</taxon>
        <taxon>Pseudomonadota</taxon>
        <taxon>Gammaproteobacteria</taxon>
        <taxon>Alteromonadales</taxon>
        <taxon>Ferrimonadaceae</taxon>
        <taxon>Ferrimonas</taxon>
    </lineage>
</organism>
<proteinExistence type="inferred from homology"/>
<comment type="cofactor">
    <cofactor evidence="9">
        <name>Mg(2+)</name>
        <dbReference type="ChEBI" id="CHEBI:18420"/>
    </cofactor>
</comment>
<evidence type="ECO:0000313" key="12">
    <source>
        <dbReference type="Proteomes" id="UP000305675"/>
    </source>
</evidence>
<gene>
    <name evidence="11" type="ORF">FCL42_13105</name>
</gene>
<dbReference type="PANTHER" id="PTHR33254">
    <property type="entry name" value="4-HYDROXY-4-METHYL-2-OXOGLUTARATE ALDOLASE 3-RELATED"/>
    <property type="match status" value="1"/>
</dbReference>
<evidence type="ECO:0000256" key="7">
    <source>
        <dbReference type="ARBA" id="ARBA00025046"/>
    </source>
</evidence>
<dbReference type="InterPro" id="IPR005493">
    <property type="entry name" value="RraA/RraA-like"/>
</dbReference>
<keyword evidence="5 9" id="KW-0479">Metal-binding</keyword>
<feature type="binding site" evidence="9">
    <location>
        <position position="98"/>
    </location>
    <ligand>
        <name>Mg(2+)</name>
        <dbReference type="ChEBI" id="CHEBI:18420"/>
    </ligand>
</feature>
<dbReference type="InterPro" id="IPR010203">
    <property type="entry name" value="RraA"/>
</dbReference>
<name>A0A4U1BLY5_9GAMM</name>
<comment type="catalytic activity">
    <reaction evidence="8 10">
        <text>oxaloacetate + H(+) = pyruvate + CO2</text>
        <dbReference type="Rhea" id="RHEA:15641"/>
        <dbReference type="ChEBI" id="CHEBI:15361"/>
        <dbReference type="ChEBI" id="CHEBI:15378"/>
        <dbReference type="ChEBI" id="CHEBI:16452"/>
        <dbReference type="ChEBI" id="CHEBI:16526"/>
        <dbReference type="EC" id="4.1.1.112"/>
    </reaction>
</comment>
<evidence type="ECO:0000256" key="4">
    <source>
        <dbReference type="ARBA" id="ARBA00011233"/>
    </source>
</evidence>
<evidence type="ECO:0000256" key="3">
    <source>
        <dbReference type="ARBA" id="ARBA00008621"/>
    </source>
</evidence>
<sequence length="161" mass="17364">MLDLLPDLCDDFADELLLLPSIFRQFGGKRIFTGEVVTVRCPEDNGLVKETLAQPGLGRVLVVDGNGGSRFALLGDNLAQLGVDNGWAGVVVYGYIRDAGAIATMDIGVQALGAMPMKTDKRGLGERDVEVQIEGRKIQPGDYLYADDNGIALSKRNLVQR</sequence>
<comment type="caution">
    <text evidence="11">The sequence shown here is derived from an EMBL/GenBank/DDBJ whole genome shotgun (WGS) entry which is preliminary data.</text>
</comment>
<dbReference type="RefSeq" id="WP_136863871.1">
    <property type="nucleotide sequence ID" value="NZ_SWCJ01000009.1"/>
</dbReference>
<dbReference type="GO" id="GO:0051252">
    <property type="term" value="P:regulation of RNA metabolic process"/>
    <property type="evidence" value="ECO:0007669"/>
    <property type="project" value="InterPro"/>
</dbReference>
<comment type="function">
    <text evidence="7 10">Catalyzes the aldol cleavage of 4-hydroxy-4-methyl-2-oxoglutarate (HMG) into 2 molecules of pyruvate. Also contains a secondary oxaloacetate (OAA) decarboxylase activity due to the common pyruvate enolate transition state formed following C-C bond cleavage in the retro-aldol and decarboxylation reactions.</text>
</comment>
<dbReference type="Gene3D" id="3.50.30.40">
    <property type="entry name" value="Ribonuclease E inhibitor RraA/RraA-like"/>
    <property type="match status" value="1"/>
</dbReference>
<dbReference type="GO" id="GO:0047443">
    <property type="term" value="F:4-hydroxy-4-methyl-2-oxoglutarate aldolase activity"/>
    <property type="evidence" value="ECO:0007669"/>
    <property type="project" value="UniProtKB-EC"/>
</dbReference>
<dbReference type="OrthoDB" id="943692at2"/>
<dbReference type="Pfam" id="PF03737">
    <property type="entry name" value="RraA-like"/>
    <property type="match status" value="1"/>
</dbReference>
<evidence type="ECO:0000256" key="9">
    <source>
        <dbReference type="PIRSR" id="PIRSR605493-1"/>
    </source>
</evidence>
<keyword evidence="12" id="KW-1185">Reference proteome</keyword>
<comment type="catalytic activity">
    <reaction evidence="1 10">
        <text>4-hydroxy-4-methyl-2-oxoglutarate = 2 pyruvate</text>
        <dbReference type="Rhea" id="RHEA:22748"/>
        <dbReference type="ChEBI" id="CHEBI:15361"/>
        <dbReference type="ChEBI" id="CHEBI:58276"/>
        <dbReference type="EC" id="4.1.3.17"/>
    </reaction>
</comment>
<dbReference type="CDD" id="cd16841">
    <property type="entry name" value="RraA_family"/>
    <property type="match status" value="1"/>
</dbReference>
<dbReference type="NCBIfam" id="TIGR01935">
    <property type="entry name" value="NOT-MenG"/>
    <property type="match status" value="1"/>
</dbReference>
<reference evidence="11 12" key="1">
    <citation type="submission" date="2019-04" db="EMBL/GenBank/DDBJ databases">
        <authorList>
            <person name="Hwang J.C."/>
        </authorList>
    </citation>
    <scope>NUCLEOTIDE SEQUENCE [LARGE SCALE GENOMIC DNA]</scope>
    <source>
        <strain evidence="11 12">IMCC35002</strain>
    </source>
</reference>
<feature type="binding site" evidence="9">
    <location>
        <position position="97"/>
    </location>
    <ligand>
        <name>substrate</name>
    </ligand>
</feature>
<dbReference type="SUPFAM" id="SSF89562">
    <property type="entry name" value="RraA-like"/>
    <property type="match status" value="1"/>
</dbReference>
<dbReference type="GO" id="GO:0046872">
    <property type="term" value="F:metal ion binding"/>
    <property type="evidence" value="ECO:0007669"/>
    <property type="project" value="UniProtKB-KW"/>
</dbReference>
<keyword evidence="9" id="KW-0460">Magnesium</keyword>
<accession>A0A4U1BLY5</accession>
<comment type="similarity">
    <text evidence="3 10">Belongs to the class II aldolase/RraA-like family.</text>
</comment>
<dbReference type="EC" id="4.1.1.112" evidence="10"/>
<dbReference type="EC" id="4.1.3.17" evidence="10"/>
<evidence type="ECO:0000256" key="5">
    <source>
        <dbReference type="ARBA" id="ARBA00022723"/>
    </source>
</evidence>
<dbReference type="GO" id="GO:0008428">
    <property type="term" value="F:ribonuclease inhibitor activity"/>
    <property type="evidence" value="ECO:0007669"/>
    <property type="project" value="InterPro"/>
</dbReference>
<protein>
    <recommendedName>
        <fullName evidence="10">4-hydroxy-4-methyl-2-oxoglutarate aldolase</fullName>
        <shortName evidence="10">HMG aldolase</shortName>
        <ecNumber evidence="10">4.1.1.112</ecNumber>
        <ecNumber evidence="10">4.1.3.17</ecNumber>
    </recommendedName>
    <alternativeName>
        <fullName evidence="10">Oxaloacetate decarboxylase</fullName>
    </alternativeName>
</protein>
<keyword evidence="6 10" id="KW-0456">Lyase</keyword>
<evidence type="ECO:0000256" key="1">
    <source>
        <dbReference type="ARBA" id="ARBA00001342"/>
    </source>
</evidence>
<dbReference type="GO" id="GO:0008948">
    <property type="term" value="F:oxaloacetate decarboxylase activity"/>
    <property type="evidence" value="ECO:0007669"/>
    <property type="project" value="UniProtKB-EC"/>
</dbReference>
<comment type="subunit">
    <text evidence="4 10">Homotrimer.</text>
</comment>
<evidence type="ECO:0000313" key="11">
    <source>
        <dbReference type="EMBL" id="TKB54328.1"/>
    </source>
</evidence>
<dbReference type="Proteomes" id="UP000305675">
    <property type="component" value="Unassembled WGS sequence"/>
</dbReference>